<dbReference type="SUPFAM" id="SSF47384">
    <property type="entry name" value="Homodimeric domain of signal transducing histidine kinase"/>
    <property type="match status" value="1"/>
</dbReference>
<proteinExistence type="inferred from homology"/>
<evidence type="ECO:0000256" key="6">
    <source>
        <dbReference type="ARBA" id="ARBA00023012"/>
    </source>
</evidence>
<name>A0A1Z4LZJ6_9CYAN</name>
<dbReference type="Pfam" id="PF00360">
    <property type="entry name" value="PHY"/>
    <property type="match status" value="1"/>
</dbReference>
<dbReference type="GO" id="GO:0006355">
    <property type="term" value="P:regulation of DNA-templated transcription"/>
    <property type="evidence" value="ECO:0007669"/>
    <property type="project" value="InterPro"/>
</dbReference>
<dbReference type="InterPro" id="IPR005467">
    <property type="entry name" value="His_kinase_dom"/>
</dbReference>
<comment type="similarity">
    <text evidence="2">In the N-terminal section; belongs to the phytochrome family.</text>
</comment>
<dbReference type="Gene3D" id="3.30.450.40">
    <property type="match status" value="4"/>
</dbReference>
<evidence type="ECO:0000259" key="8">
    <source>
        <dbReference type="PROSITE" id="PS50046"/>
    </source>
</evidence>
<feature type="coiled-coil region" evidence="7">
    <location>
        <begin position="451"/>
        <end position="478"/>
    </location>
</feature>
<feature type="domain" description="Phytochrome chromophore attachment site" evidence="8">
    <location>
        <begin position="508"/>
        <end position="650"/>
    </location>
</feature>
<accession>A0A1Z4LZJ6</accession>
<dbReference type="GO" id="GO:0005524">
    <property type="term" value="F:ATP binding"/>
    <property type="evidence" value="ECO:0007669"/>
    <property type="project" value="UniProtKB-KW"/>
</dbReference>
<dbReference type="InterPro" id="IPR036097">
    <property type="entry name" value="HisK_dim/P_sf"/>
</dbReference>
<sequence length="1166" mass="132846">MNKLQEQQLVATQEGLLHRIANRIRQSLELKEILNTMVAEVRDYLETDRVKVYQFNPDSSGVVIAESIHNNRLPSLLGLHFPADDIPPYARELFLRARQRSVVDVASAQIGISPLEHPETGEIQEDNNIRYRLLDPCHAEYLTAMGVKSSVIVPIVLEEVSTGKEKASTKSSAQLWGLLACHHSESRNVTEEELQFIQAVVDQVGVAIAQSILLNQVRSQAKQEANINRVTELLYTSPTVKSQAALEEAVATFSGSGGRLYLLADEDQPREIYTYGKQPDFINEEKNRVVEENYLWKSFLHSAIESSSDSTGYKPWSVQWMRSVYNLGDCKDEVNNHPNLWAIDDLYREPLFRTLAPFFQSTSVRSLLIIPLHYGNHIVGCLTIFRDEVDTEILWSGWHNPDTRQLMARQSFEVWRQEKKGQAQPWTEEELKYAQALSERFSTAIKQYRLYQQVQALNANLEHQVEERTEQLQQKTQQLQVSNIELENFISRQQALAGIVAKIRESLEIEEIFRITTKELSQILDVDRVSVYQFNSDWGGEFVADFECITPKWVDVGNLGVNTVWDDTYLQETQGGRYAKGQFSVVNDVYQQKFSQCHLDIYEQFEIKAFIVVPIFVGKDLWGLLGVYQHQDSRDWKPSEVEFTFQIAAQLGVALQHSSLLAYTRQQAKELKKSNGELQRGIETQKAISSIVAKIRSSLDVNVVFSTTTQAVRELLEADRVVIYRFNPDWSGEFIAESVNQKYDSLMQIQWEDNNIQENVNQCSIQSLSVLSSPDTYLVETQGGSFAKGEVFRVCNDIYNADFHDCYIKVLEFYQTRAYVIIAIYQKEKLWGLLAAYQNDAPREWQDFEVQFLQQISEQMSVALQQSDLHNQVKYQAEELKQTLTNLKETQTQLIQTEKMSSLGQLVAGIAHEINNPVNFIHANLAHLEEYTGNILKALSCYQEYYPEPGDEVQALLEEADIEYITEDLPKLCSSLSIGTKRIQSIVLSLRSFSRLDEAEMKPVDIHDGIEGTLLILQHRLKTDNSKVIIDIVKEYSELPLVQCYAGQLNQVFMNLLANAIDELQSINPVSEKDNIKNITIKTQLVENDWIKVSIKDDGDGITPEVLDKLFDPFFTTKEVGKGTGLGLSISYKIIEKHGGKLYCNSTVGEGAEFVIELPCKSALYT</sequence>
<dbReference type="OrthoDB" id="474548at2"/>
<evidence type="ECO:0000256" key="2">
    <source>
        <dbReference type="ARBA" id="ARBA00006402"/>
    </source>
</evidence>
<dbReference type="GO" id="GO:0009584">
    <property type="term" value="P:detection of visible light"/>
    <property type="evidence" value="ECO:0007669"/>
    <property type="project" value="InterPro"/>
</dbReference>
<dbReference type="CDD" id="cd00082">
    <property type="entry name" value="HisKA"/>
    <property type="match status" value="1"/>
</dbReference>
<dbReference type="PROSITE" id="PS50109">
    <property type="entry name" value="HIS_KIN"/>
    <property type="match status" value="1"/>
</dbReference>
<evidence type="ECO:0000259" key="9">
    <source>
        <dbReference type="PROSITE" id="PS50109"/>
    </source>
</evidence>
<organism evidence="10 11">
    <name type="scientific">Calothrix parasitica NIES-267</name>
    <dbReference type="NCBI Taxonomy" id="1973488"/>
    <lineage>
        <taxon>Bacteria</taxon>
        <taxon>Bacillati</taxon>
        <taxon>Cyanobacteriota</taxon>
        <taxon>Cyanophyceae</taxon>
        <taxon>Nostocales</taxon>
        <taxon>Calotrichaceae</taxon>
        <taxon>Calothrix</taxon>
    </lineage>
</organism>
<dbReference type="Gene3D" id="1.10.287.130">
    <property type="match status" value="1"/>
</dbReference>
<evidence type="ECO:0000256" key="4">
    <source>
        <dbReference type="ARBA" id="ARBA00022553"/>
    </source>
</evidence>
<dbReference type="SUPFAM" id="SSF55781">
    <property type="entry name" value="GAF domain-like"/>
    <property type="match status" value="4"/>
</dbReference>
<dbReference type="InterPro" id="IPR029016">
    <property type="entry name" value="GAF-like_dom_sf"/>
</dbReference>
<keyword evidence="4" id="KW-0597">Phosphoprotein</keyword>
<keyword evidence="6" id="KW-0902">Two-component regulatory system</keyword>
<dbReference type="InterPro" id="IPR003018">
    <property type="entry name" value="GAF"/>
</dbReference>
<gene>
    <name evidence="10" type="ORF">NIES267_61700</name>
</gene>
<dbReference type="Pfam" id="PF02518">
    <property type="entry name" value="HATPase_c"/>
    <property type="match status" value="1"/>
</dbReference>
<dbReference type="PROSITE" id="PS50046">
    <property type="entry name" value="PHYTOCHROME_2"/>
    <property type="match status" value="3"/>
</dbReference>
<dbReference type="EC" id="2.7.13.3" evidence="3"/>
<dbReference type="PRINTS" id="PR00344">
    <property type="entry name" value="BCTRLSENSOR"/>
</dbReference>
<evidence type="ECO:0000256" key="3">
    <source>
        <dbReference type="ARBA" id="ARBA00012438"/>
    </source>
</evidence>
<dbReference type="PANTHER" id="PTHR43065:SF50">
    <property type="entry name" value="HISTIDINE KINASE"/>
    <property type="match status" value="1"/>
</dbReference>
<dbReference type="InterPro" id="IPR016132">
    <property type="entry name" value="Phyto_chromo_attachment"/>
</dbReference>
<dbReference type="SMART" id="SM00065">
    <property type="entry name" value="GAF"/>
    <property type="match status" value="4"/>
</dbReference>
<dbReference type="Proteomes" id="UP000218418">
    <property type="component" value="Chromosome"/>
</dbReference>
<keyword evidence="5 10" id="KW-0808">Transferase</keyword>
<dbReference type="Gene3D" id="3.30.565.10">
    <property type="entry name" value="Histidine kinase-like ATPase, C-terminal domain"/>
    <property type="match status" value="1"/>
</dbReference>
<dbReference type="AlphaFoldDB" id="A0A1Z4LZJ6"/>
<evidence type="ECO:0000256" key="7">
    <source>
        <dbReference type="SAM" id="Coils"/>
    </source>
</evidence>
<dbReference type="SMART" id="SM00387">
    <property type="entry name" value="HATPase_c"/>
    <property type="match status" value="1"/>
</dbReference>
<dbReference type="InterPro" id="IPR013515">
    <property type="entry name" value="Phytochrome_cen-reg"/>
</dbReference>
<feature type="domain" description="Histidine kinase" evidence="9">
    <location>
        <begin position="909"/>
        <end position="1162"/>
    </location>
</feature>
<evidence type="ECO:0000256" key="1">
    <source>
        <dbReference type="ARBA" id="ARBA00000085"/>
    </source>
</evidence>
<evidence type="ECO:0000313" key="11">
    <source>
        <dbReference type="Proteomes" id="UP000218418"/>
    </source>
</evidence>
<dbReference type="GO" id="GO:0000155">
    <property type="term" value="F:phosphorelay sensor kinase activity"/>
    <property type="evidence" value="ECO:0007669"/>
    <property type="project" value="InterPro"/>
</dbReference>
<evidence type="ECO:0000256" key="5">
    <source>
        <dbReference type="ARBA" id="ARBA00022777"/>
    </source>
</evidence>
<dbReference type="Pfam" id="PF01590">
    <property type="entry name" value="GAF"/>
    <property type="match status" value="3"/>
</dbReference>
<feature type="domain" description="Phytochrome chromophore attachment site" evidence="8">
    <location>
        <begin position="700"/>
        <end position="859"/>
    </location>
</feature>
<dbReference type="SUPFAM" id="SSF55874">
    <property type="entry name" value="ATPase domain of HSP90 chaperone/DNA topoisomerase II/histidine kinase"/>
    <property type="match status" value="1"/>
</dbReference>
<evidence type="ECO:0000313" key="10">
    <source>
        <dbReference type="EMBL" id="BAY86659.1"/>
    </source>
</evidence>
<dbReference type="InterPro" id="IPR004358">
    <property type="entry name" value="Sig_transdc_His_kin-like_C"/>
</dbReference>
<dbReference type="EMBL" id="AP018227">
    <property type="protein sequence ID" value="BAY86659.1"/>
    <property type="molecule type" value="Genomic_DNA"/>
</dbReference>
<comment type="catalytic activity">
    <reaction evidence="1">
        <text>ATP + protein L-histidine = ADP + protein N-phospho-L-histidine.</text>
        <dbReference type="EC" id="2.7.13.3"/>
    </reaction>
</comment>
<keyword evidence="11" id="KW-1185">Reference proteome</keyword>
<dbReference type="InterPro" id="IPR003594">
    <property type="entry name" value="HATPase_dom"/>
</dbReference>
<dbReference type="InterPro" id="IPR036890">
    <property type="entry name" value="HATPase_C_sf"/>
</dbReference>
<keyword evidence="5 10" id="KW-0418">Kinase</keyword>
<protein>
    <recommendedName>
        <fullName evidence="3">histidine kinase</fullName>
        <ecNumber evidence="3">2.7.13.3</ecNumber>
    </recommendedName>
</protein>
<dbReference type="PANTHER" id="PTHR43065">
    <property type="entry name" value="SENSOR HISTIDINE KINASE"/>
    <property type="match status" value="1"/>
</dbReference>
<dbReference type="InterPro" id="IPR003661">
    <property type="entry name" value="HisK_dim/P_dom"/>
</dbReference>
<feature type="coiled-coil region" evidence="7">
    <location>
        <begin position="870"/>
        <end position="897"/>
    </location>
</feature>
<reference evidence="10 11" key="1">
    <citation type="submission" date="2017-06" db="EMBL/GenBank/DDBJ databases">
        <title>Genome sequencing of cyanobaciteial culture collection at National Institute for Environmental Studies (NIES).</title>
        <authorList>
            <person name="Hirose Y."/>
            <person name="Shimura Y."/>
            <person name="Fujisawa T."/>
            <person name="Nakamura Y."/>
            <person name="Kawachi M."/>
        </authorList>
    </citation>
    <scope>NUCLEOTIDE SEQUENCE [LARGE SCALE GENOMIC DNA]</scope>
    <source>
        <strain evidence="10 11">NIES-267</strain>
    </source>
</reference>
<keyword evidence="7" id="KW-0175">Coiled coil</keyword>
<feature type="domain" description="Phytochrome chromophore attachment site" evidence="8">
    <location>
        <begin position="29"/>
        <end position="203"/>
    </location>
</feature>